<evidence type="ECO:0000256" key="2">
    <source>
        <dbReference type="ARBA" id="ARBA00022643"/>
    </source>
</evidence>
<evidence type="ECO:0000313" key="7">
    <source>
        <dbReference type="Proteomes" id="UP000076476"/>
    </source>
</evidence>
<evidence type="ECO:0000256" key="3">
    <source>
        <dbReference type="ARBA" id="ARBA00023002"/>
    </source>
</evidence>
<dbReference type="GO" id="GO:0008726">
    <property type="term" value="F:alkanesulfonate monooxygenase activity"/>
    <property type="evidence" value="ECO:0007669"/>
    <property type="project" value="TreeGrafter"/>
</dbReference>
<proteinExistence type="predicted"/>
<name>A0A165X204_9BACI</name>
<comment type="caution">
    <text evidence="6">The sequence shown here is derived from an EMBL/GenBank/DDBJ whole genome shotgun (WGS) entry which is preliminary data.</text>
</comment>
<keyword evidence="3" id="KW-0560">Oxidoreductase</keyword>
<dbReference type="Gene3D" id="3.20.20.30">
    <property type="entry name" value="Luciferase-like domain"/>
    <property type="match status" value="1"/>
</dbReference>
<dbReference type="PANTHER" id="PTHR42847:SF4">
    <property type="entry name" value="ALKANESULFONATE MONOOXYGENASE-RELATED"/>
    <property type="match status" value="1"/>
</dbReference>
<keyword evidence="1" id="KW-0285">Flavoprotein</keyword>
<dbReference type="Proteomes" id="UP000076476">
    <property type="component" value="Unassembled WGS sequence"/>
</dbReference>
<reference evidence="6 7" key="1">
    <citation type="submission" date="2016-04" db="EMBL/GenBank/DDBJ databases">
        <title>Draft genome sequence of Aeribacillus pallidus 8m3 from petroleum reservoir.</title>
        <authorList>
            <person name="Poltaraus A.B."/>
            <person name="Nazina T.N."/>
            <person name="Tourova T.P."/>
            <person name="Malakho S.M."/>
            <person name="Korshunova A.V."/>
            <person name="Sokolova D.S."/>
        </authorList>
    </citation>
    <scope>NUCLEOTIDE SEQUENCE [LARGE SCALE GENOMIC DNA]</scope>
    <source>
        <strain evidence="6 7">8m3</strain>
    </source>
</reference>
<dbReference type="STRING" id="33936.AZI98_13925"/>
<dbReference type="OrthoDB" id="9814695at2"/>
<evidence type="ECO:0000259" key="5">
    <source>
        <dbReference type="Pfam" id="PF00296"/>
    </source>
</evidence>
<dbReference type="SUPFAM" id="SSF51679">
    <property type="entry name" value="Bacterial luciferase-like"/>
    <property type="match status" value="1"/>
</dbReference>
<keyword evidence="2" id="KW-0288">FMN</keyword>
<evidence type="ECO:0000256" key="1">
    <source>
        <dbReference type="ARBA" id="ARBA00022630"/>
    </source>
</evidence>
<dbReference type="RefSeq" id="WP_063388879.1">
    <property type="nucleotide sequence ID" value="NZ_LWBR01000048.1"/>
</dbReference>
<dbReference type="InterPro" id="IPR036661">
    <property type="entry name" value="Luciferase-like_sf"/>
</dbReference>
<dbReference type="PANTHER" id="PTHR42847">
    <property type="entry name" value="ALKANESULFONATE MONOOXYGENASE"/>
    <property type="match status" value="1"/>
</dbReference>
<dbReference type="InterPro" id="IPR050172">
    <property type="entry name" value="SsuD_RutA_monooxygenase"/>
</dbReference>
<keyword evidence="4" id="KW-0503">Monooxygenase</keyword>
<gene>
    <name evidence="6" type="ORF">AZI98_13925</name>
</gene>
<dbReference type="AlphaFoldDB" id="A0A165X204"/>
<feature type="domain" description="Luciferase-like" evidence="5">
    <location>
        <begin position="6"/>
        <end position="323"/>
    </location>
</feature>
<dbReference type="CDD" id="cd01094">
    <property type="entry name" value="Alkanesulfonate_monoxygenase"/>
    <property type="match status" value="1"/>
</dbReference>
<dbReference type="InterPro" id="IPR011251">
    <property type="entry name" value="Luciferase-like_dom"/>
</dbReference>
<dbReference type="Pfam" id="PF00296">
    <property type="entry name" value="Bac_luciferase"/>
    <property type="match status" value="1"/>
</dbReference>
<evidence type="ECO:0000313" key="6">
    <source>
        <dbReference type="EMBL" id="KZN95534.1"/>
    </source>
</evidence>
<dbReference type="EMBL" id="LWBR01000048">
    <property type="protein sequence ID" value="KZN95534.1"/>
    <property type="molecule type" value="Genomic_DNA"/>
</dbReference>
<accession>A0A165X204</accession>
<dbReference type="GO" id="GO:0046306">
    <property type="term" value="P:alkanesulfonate catabolic process"/>
    <property type="evidence" value="ECO:0007669"/>
    <property type="project" value="TreeGrafter"/>
</dbReference>
<organism evidence="6 7">
    <name type="scientific">Aeribacillus pallidus</name>
    <dbReference type="NCBI Taxonomy" id="33936"/>
    <lineage>
        <taxon>Bacteria</taxon>
        <taxon>Bacillati</taxon>
        <taxon>Bacillota</taxon>
        <taxon>Bacilli</taxon>
        <taxon>Bacillales</taxon>
        <taxon>Bacillaceae</taxon>
        <taxon>Aeribacillus</taxon>
    </lineage>
</organism>
<sequence>MTVHFYWFAPTNGDGEFLGLKVPDRKPTLDYIIQVAQTAEKAGFEGILIPTGIPYLDSWLVGSAIIHNTEKIKPLIAFRPGFVAPTVAAKMSATLDQFSEGRILVNVVTGGSAKELGQDGDFLEHDDRYRRTDEFLEVIKKAWAGEEFDYQGEYFMIKQGKLIPPIHQGPNIPIYFGGSSDIAKEIAAKSADVYLQWGEPVEQIKQQIEDVKQRAKKYGRELEYGVRIHIVVRHDEKEAWEAANHIISKIDQGVQNNMNHYYETTDSVAQKRMNELTMQGDRFDKYGWSGIGRIRKGAGTALVGTPEQIREGLQEYINAGVTHFILSGFPHFEEASRFGETVLPLFKEKVLI</sequence>
<evidence type="ECO:0000256" key="4">
    <source>
        <dbReference type="ARBA" id="ARBA00023033"/>
    </source>
</evidence>
<protein>
    <submittedName>
        <fullName evidence="6">Luciferase</fullName>
    </submittedName>
</protein>
<keyword evidence="7" id="KW-1185">Reference proteome</keyword>